<dbReference type="OrthoDB" id="7428207at2"/>
<evidence type="ECO:0000313" key="2">
    <source>
        <dbReference type="EMBL" id="TPG49756.1"/>
    </source>
</evidence>
<sequence>MSIAKRVSSPVVAALLLGGCATVSHGTRQTLDVRSQPPGADVSTSIGVSCITPCTLTLKRKTGFVATLRKPGYKPIEVTVSSVDTERPGAAARSALTTGLVGYLVDRGNGALRELKPNPIDVTLTPEATPHP</sequence>
<dbReference type="Pfam" id="PF08308">
    <property type="entry name" value="PEGA"/>
    <property type="match status" value="1"/>
</dbReference>
<dbReference type="EMBL" id="RCZC01000006">
    <property type="protein sequence ID" value="TPG49756.1"/>
    <property type="molecule type" value="Genomic_DNA"/>
</dbReference>
<organism evidence="2 3">
    <name type="scientific">Sphingomonas glacialis</name>
    <dbReference type="NCBI Taxonomy" id="658225"/>
    <lineage>
        <taxon>Bacteria</taxon>
        <taxon>Pseudomonadati</taxon>
        <taxon>Pseudomonadota</taxon>
        <taxon>Alphaproteobacteria</taxon>
        <taxon>Sphingomonadales</taxon>
        <taxon>Sphingomonadaceae</taxon>
        <taxon>Sphingomonas</taxon>
    </lineage>
</organism>
<evidence type="ECO:0000259" key="1">
    <source>
        <dbReference type="Pfam" id="PF08308"/>
    </source>
</evidence>
<name>A0A502FKQ7_9SPHN</name>
<feature type="domain" description="PEGA" evidence="1">
    <location>
        <begin position="30"/>
        <end position="81"/>
    </location>
</feature>
<dbReference type="RefSeq" id="WP_140851650.1">
    <property type="nucleotide sequence ID" value="NZ_RCZC01000006.1"/>
</dbReference>
<reference evidence="2 3" key="1">
    <citation type="journal article" date="2019" name="Environ. Microbiol.">
        <title>Species interactions and distinct microbial communities in high Arctic permafrost affected cryosols are associated with the CH4 and CO2 gas fluxes.</title>
        <authorList>
            <person name="Altshuler I."/>
            <person name="Hamel J."/>
            <person name="Turney S."/>
            <person name="Magnuson E."/>
            <person name="Levesque R."/>
            <person name="Greer C."/>
            <person name="Whyte L.G."/>
        </authorList>
    </citation>
    <scope>NUCLEOTIDE SEQUENCE [LARGE SCALE GENOMIC DNA]</scope>
    <source>
        <strain evidence="2 3">E6.1</strain>
    </source>
</reference>
<keyword evidence="3" id="KW-1185">Reference proteome</keyword>
<dbReference type="PROSITE" id="PS51257">
    <property type="entry name" value="PROKAR_LIPOPROTEIN"/>
    <property type="match status" value="1"/>
</dbReference>
<evidence type="ECO:0000313" key="3">
    <source>
        <dbReference type="Proteomes" id="UP000319931"/>
    </source>
</evidence>
<dbReference type="AlphaFoldDB" id="A0A502FKQ7"/>
<protein>
    <submittedName>
        <fullName evidence="2">PEGA domain-containing protein</fullName>
    </submittedName>
</protein>
<proteinExistence type="predicted"/>
<comment type="caution">
    <text evidence="2">The sequence shown here is derived from an EMBL/GenBank/DDBJ whole genome shotgun (WGS) entry which is preliminary data.</text>
</comment>
<accession>A0A502FKQ7</accession>
<dbReference type="Proteomes" id="UP000319931">
    <property type="component" value="Unassembled WGS sequence"/>
</dbReference>
<dbReference type="InterPro" id="IPR013229">
    <property type="entry name" value="PEGA"/>
</dbReference>
<gene>
    <name evidence="2" type="ORF">EAH76_17915</name>
</gene>